<name>A0A833VN02_9POAL</name>
<evidence type="ECO:0000313" key="5">
    <source>
        <dbReference type="Proteomes" id="UP000623129"/>
    </source>
</evidence>
<organism evidence="4 5">
    <name type="scientific">Carex littledalei</name>
    <dbReference type="NCBI Taxonomy" id="544730"/>
    <lineage>
        <taxon>Eukaryota</taxon>
        <taxon>Viridiplantae</taxon>
        <taxon>Streptophyta</taxon>
        <taxon>Embryophyta</taxon>
        <taxon>Tracheophyta</taxon>
        <taxon>Spermatophyta</taxon>
        <taxon>Magnoliopsida</taxon>
        <taxon>Liliopsida</taxon>
        <taxon>Poales</taxon>
        <taxon>Cyperaceae</taxon>
        <taxon>Cyperoideae</taxon>
        <taxon>Cariceae</taxon>
        <taxon>Carex</taxon>
        <taxon>Carex subgen. Euthyceras</taxon>
    </lineage>
</organism>
<comment type="caution">
    <text evidence="4">The sequence shown here is derived from an EMBL/GenBank/DDBJ whole genome shotgun (WGS) entry which is preliminary data.</text>
</comment>
<evidence type="ECO:0000259" key="2">
    <source>
        <dbReference type="Pfam" id="PF04884"/>
    </source>
</evidence>
<dbReference type="InterPro" id="IPR055412">
    <property type="entry name" value="UVB_sens_C"/>
</dbReference>
<protein>
    <submittedName>
        <fullName evidence="4">Protein root UVB sensitive 5</fullName>
    </submittedName>
</protein>
<dbReference type="PANTHER" id="PTHR12770:SF27">
    <property type="entry name" value="PROTEIN ROOT UVB SENSITIVE 5"/>
    <property type="match status" value="1"/>
</dbReference>
<feature type="domain" description="Root UVB sensitive protein C-terminal" evidence="3">
    <location>
        <begin position="382"/>
        <end position="526"/>
    </location>
</feature>
<dbReference type="PANTHER" id="PTHR12770">
    <property type="entry name" value="RUS1 FAMILY PROTEIN C16ORF58"/>
    <property type="match status" value="1"/>
</dbReference>
<evidence type="ECO:0000259" key="3">
    <source>
        <dbReference type="Pfam" id="PF24160"/>
    </source>
</evidence>
<dbReference type="InterPro" id="IPR054549">
    <property type="entry name" value="UVB_sens_RUS_dom"/>
</dbReference>
<dbReference type="Proteomes" id="UP000623129">
    <property type="component" value="Unassembled WGS sequence"/>
</dbReference>
<dbReference type="AlphaFoldDB" id="A0A833VN02"/>
<feature type="domain" description="Protein root UVB sensitive/RUS" evidence="2">
    <location>
        <begin position="136"/>
        <end position="374"/>
    </location>
</feature>
<dbReference type="OrthoDB" id="364779at2759"/>
<dbReference type="EMBL" id="SWLB01000010">
    <property type="protein sequence ID" value="KAF3333660.1"/>
    <property type="molecule type" value="Genomic_DNA"/>
</dbReference>
<gene>
    <name evidence="4" type="ORF">FCM35_KLT01351</name>
</gene>
<sequence>MRQYLGIKPYHQTSWLTGLFKKRCFGGDIVERFPSDHQEKKMISYPTVHIRASYLNPNPFSLSHTSIRACFSVDNGPDKQVGPTVKLKKPHSLLVERYSDGSSKRYLLNKDLKLQTVWERDESQVEKSPRGDNLSVIPSFLKEFVLPAGYPGSVSDDYLDYMLLQFPTNVTGWVCHTIVTSSLLKAVGVGSFSGSAAAASAAAIRWVSKDGIGAIGRFLIGGRFGNLFDDDPRGWRMYADLIGSAGSIFELSTPLYPEYFLPLASLGNLTKAVARGLKDPSFRVIQNHFAISSNLGEIAAKEEVWEVAAQLVGLLVGILIMDTPGVQSSYTNLAFTWLTVRLFHLWLRYKCLSVLKFRTINLKRARILVKSHVSFDKVPGYLHCNKEENIFYWERFTWPYVSFGASIETMVGQDGSYDRVKVLLKLYKKEKYILSVDQRNSSEQGLALIVTFKEGANSMAVLRSLWQAYWLNKHRSQLKLQEEESVDSLSMYYQLLEESIIKLENGFADFLDKLEEAGWDKDLIILKVPSRIFISDESTHLD</sequence>
<dbReference type="Pfam" id="PF24160">
    <property type="entry name" value="UVB_sens_C"/>
    <property type="match status" value="1"/>
</dbReference>
<proteinExistence type="inferred from homology"/>
<dbReference type="InterPro" id="IPR006968">
    <property type="entry name" value="RUS_fam"/>
</dbReference>
<accession>A0A833VN02</accession>
<reference evidence="4" key="1">
    <citation type="submission" date="2020-01" db="EMBL/GenBank/DDBJ databases">
        <title>Genome sequence of Kobresia littledalei, the first chromosome-level genome in the family Cyperaceae.</title>
        <authorList>
            <person name="Qu G."/>
        </authorList>
    </citation>
    <scope>NUCLEOTIDE SEQUENCE</scope>
    <source>
        <strain evidence="4">C.B.Clarke</strain>
        <tissue evidence="4">Leaf</tissue>
    </source>
</reference>
<comment type="similarity">
    <text evidence="1">Belongs to the RUS1 family.</text>
</comment>
<keyword evidence="5" id="KW-1185">Reference proteome</keyword>
<evidence type="ECO:0000256" key="1">
    <source>
        <dbReference type="ARBA" id="ARBA00007558"/>
    </source>
</evidence>
<dbReference type="Pfam" id="PF04884">
    <property type="entry name" value="UVB_sens_prot"/>
    <property type="match status" value="1"/>
</dbReference>
<evidence type="ECO:0000313" key="4">
    <source>
        <dbReference type="EMBL" id="KAF3333660.1"/>
    </source>
</evidence>